<dbReference type="EMBL" id="KZ858951">
    <property type="protein sequence ID" value="RDW28672.1"/>
    <property type="molecule type" value="Genomic_DNA"/>
</dbReference>
<name>A0A371CEF7_YARLL</name>
<proteinExistence type="predicted"/>
<sequence>MSDLTNLLAELSRVQPANSTPFFTQKDPLKITTYADALKYTVHELTKRPEFLTEVKRLMIEQQRRLAQLEKEYNEIDAKIEAQKRDFEKVDNILASVGIRGGGGGSKNKKPPTREEAEKAFHAHAHKTLTNMYDYIYRRFEELKIPLFYTSPEAKARGGKRVREGQKELVEFLEILVE</sequence>
<reference evidence="1 2" key="1">
    <citation type="submission" date="2018-07" db="EMBL/GenBank/DDBJ databases">
        <title>Draft Genome Assemblies for Five Robust Yarrowia lipolytica Strains Exhibiting High Lipid Production and Pentose Sugar Utilization and Sugar Alcohol Secretion from Undetoxified Lignocellulosic Biomass Hydrolysates.</title>
        <authorList>
            <consortium name="DOE Joint Genome Institute"/>
            <person name="Walker C."/>
            <person name="Ryu S."/>
            <person name="Na H."/>
            <person name="Zane M."/>
            <person name="LaButti K."/>
            <person name="Lipzen A."/>
            <person name="Haridas S."/>
            <person name="Barry K."/>
            <person name="Grigoriev I.V."/>
            <person name="Quarterman J."/>
            <person name="Slininger P."/>
            <person name="Dien B."/>
            <person name="Trinh C.T."/>
        </authorList>
    </citation>
    <scope>NUCLEOTIDE SEQUENCE [LARGE SCALE GENOMIC DNA]</scope>
    <source>
        <strain evidence="1 2">YB392</strain>
    </source>
</reference>
<dbReference type="VEuPathDB" id="FungiDB:YALI1_B15475g"/>
<evidence type="ECO:0000313" key="2">
    <source>
        <dbReference type="Proteomes" id="UP000256601"/>
    </source>
</evidence>
<accession>A0A371CEF7</accession>
<protein>
    <submittedName>
        <fullName evidence="1">Uncharacterized protein</fullName>
    </submittedName>
</protein>
<gene>
    <name evidence="1" type="ORF">B0I71DRAFT_156676</name>
</gene>
<dbReference type="Proteomes" id="UP000256601">
    <property type="component" value="Unassembled WGS sequence"/>
</dbReference>
<organism evidence="1 2">
    <name type="scientific">Yarrowia lipolytica</name>
    <name type="common">Candida lipolytica</name>
    <dbReference type="NCBI Taxonomy" id="4952"/>
    <lineage>
        <taxon>Eukaryota</taxon>
        <taxon>Fungi</taxon>
        <taxon>Dikarya</taxon>
        <taxon>Ascomycota</taxon>
        <taxon>Saccharomycotina</taxon>
        <taxon>Dipodascomycetes</taxon>
        <taxon>Dipodascales</taxon>
        <taxon>Dipodascales incertae sedis</taxon>
        <taxon>Yarrowia</taxon>
    </lineage>
</organism>
<dbReference type="Pfam" id="PF10454">
    <property type="entry name" value="DUF2458"/>
    <property type="match status" value="1"/>
</dbReference>
<evidence type="ECO:0000313" key="1">
    <source>
        <dbReference type="EMBL" id="RDW28672.1"/>
    </source>
</evidence>
<dbReference type="OrthoDB" id="4087921at2759"/>
<dbReference type="InterPro" id="IPR018858">
    <property type="entry name" value="DUF2458"/>
</dbReference>
<dbReference type="VEuPathDB" id="FungiDB:YALI0_B11660g"/>
<dbReference type="AlphaFoldDB" id="A0A371CEF7"/>